<evidence type="ECO:0000313" key="8">
    <source>
        <dbReference type="Proteomes" id="UP000694680"/>
    </source>
</evidence>
<dbReference type="Gene3D" id="1.20.1250.20">
    <property type="entry name" value="MFS general substrate transporter like domains"/>
    <property type="match status" value="1"/>
</dbReference>
<dbReference type="PANTHER" id="PTHR24064">
    <property type="entry name" value="SOLUTE CARRIER FAMILY 22 MEMBER"/>
    <property type="match status" value="1"/>
</dbReference>
<feature type="transmembrane region" description="Helical" evidence="5">
    <location>
        <begin position="296"/>
        <end position="314"/>
    </location>
</feature>
<dbReference type="InterPro" id="IPR005829">
    <property type="entry name" value="Sugar_transporter_CS"/>
</dbReference>
<reference evidence="7" key="3">
    <citation type="submission" date="2025-09" db="UniProtKB">
        <authorList>
            <consortium name="Ensembl"/>
        </authorList>
    </citation>
    <scope>IDENTIFICATION</scope>
</reference>
<feature type="transmembrane region" description="Helical" evidence="5">
    <location>
        <begin position="59"/>
        <end position="80"/>
    </location>
</feature>
<protein>
    <submittedName>
        <fullName evidence="7">Solute carrier family 22 member 5-like</fullName>
    </submittedName>
</protein>
<evidence type="ECO:0000259" key="6">
    <source>
        <dbReference type="PROSITE" id="PS50850"/>
    </source>
</evidence>
<feature type="transmembrane region" description="Helical" evidence="5">
    <location>
        <begin position="209"/>
        <end position="239"/>
    </location>
</feature>
<evidence type="ECO:0000256" key="5">
    <source>
        <dbReference type="SAM" id="Phobius"/>
    </source>
</evidence>
<evidence type="ECO:0000256" key="4">
    <source>
        <dbReference type="ARBA" id="ARBA00023136"/>
    </source>
</evidence>
<evidence type="ECO:0000313" key="7">
    <source>
        <dbReference type="Ensembl" id="ENSGWIP00000029880.1"/>
    </source>
</evidence>
<dbReference type="PROSITE" id="PS00216">
    <property type="entry name" value="SUGAR_TRANSPORT_1"/>
    <property type="match status" value="1"/>
</dbReference>
<feature type="transmembrane region" description="Helical" evidence="5">
    <location>
        <begin position="270"/>
        <end position="290"/>
    </location>
</feature>
<keyword evidence="4 5" id="KW-0472">Membrane</keyword>
<keyword evidence="8" id="KW-1185">Reference proteome</keyword>
<gene>
    <name evidence="7" type="primary">LOC114475263</name>
</gene>
<sequence length="610" mass="68456">MSLLPVYRYVIIECTRQGETFLFFSFRSTKEQRDCLKTMKEYEETTAFLGQWGPYQKSIFFLICSTALSVGLVLFSLVFLNGIPKHHCLIPEVNLTEEWRAAIIPKEVLNGKQELSRCSRYRLDVVLNLSAQGLNPGVDVNLTDLHQESCVDGWNYSKDIYQSTFVSEFNLVCKDQWKQPFTSSINFVGVLFGSFVSGQLSDRFGRKPVLFVTMAVQTIFSFVTIFSPSWTVLCILIFLASSGQIGNYVAGFVLGCEILSGNARVLFSSLGISLGFSIGYMILPLFAFFLRDWKSLQLGLAVPGLLYIPMWWMITESPRWLLSQGRAEEAEAILRNAAKKNKIEAPDVIFGDPKEVNIQAKQQYHIIDLIRTLHVRNTTFLLFLLWVTVATGYVGLSINTAQLHPNPYLSCFLSAVVEVPAYISSWLALQYISRRLSFVCILVVAGSSLYLIQLVPEGLSGVTIALEMLGKFAITAGATLVYAYTAEIYPTGLRNTGTAVCGSVSRMGSILSPFLLSLSVYYKFMPQLVLGTLAFVSLFTTLFMPETFKKPLPQCIEEMPKRKRFIPSKKNMKRQSHIQYNTCNLGSWRTVGRHKSGTPYLDEKGVTTEG</sequence>
<dbReference type="InterPro" id="IPR005828">
    <property type="entry name" value="MFS_sugar_transport-like"/>
</dbReference>
<feature type="transmembrane region" description="Helical" evidence="5">
    <location>
        <begin position="380"/>
        <end position="401"/>
    </location>
</feature>
<evidence type="ECO:0000256" key="2">
    <source>
        <dbReference type="ARBA" id="ARBA00022692"/>
    </source>
</evidence>
<comment type="subcellular location">
    <subcellularLocation>
        <location evidence="1">Membrane</location>
        <topology evidence="1">Multi-pass membrane protein</topology>
    </subcellularLocation>
</comment>
<dbReference type="GO" id="GO:0022857">
    <property type="term" value="F:transmembrane transporter activity"/>
    <property type="evidence" value="ECO:0007669"/>
    <property type="project" value="InterPro"/>
</dbReference>
<feature type="transmembrane region" description="Helical" evidence="5">
    <location>
        <begin position="461"/>
        <end position="484"/>
    </location>
</feature>
<proteinExistence type="predicted"/>
<feature type="transmembrane region" description="Helical" evidence="5">
    <location>
        <begin position="436"/>
        <end position="455"/>
    </location>
</feature>
<keyword evidence="2 5" id="KW-0812">Transmembrane</keyword>
<dbReference type="GO" id="GO:0016020">
    <property type="term" value="C:membrane"/>
    <property type="evidence" value="ECO:0007669"/>
    <property type="project" value="UniProtKB-SubCell"/>
</dbReference>
<feature type="transmembrane region" description="Helical" evidence="5">
    <location>
        <begin position="524"/>
        <end position="544"/>
    </location>
</feature>
<dbReference type="Ensembl" id="ENSGWIT00000032595.1">
    <property type="protein sequence ID" value="ENSGWIP00000029880.1"/>
    <property type="gene ID" value="ENSGWIG00000015586.1"/>
</dbReference>
<reference evidence="7" key="2">
    <citation type="submission" date="2025-08" db="UniProtKB">
        <authorList>
            <consortium name="Ensembl"/>
        </authorList>
    </citation>
    <scope>IDENTIFICATION</scope>
</reference>
<dbReference type="PROSITE" id="PS50850">
    <property type="entry name" value="MFS"/>
    <property type="match status" value="1"/>
</dbReference>
<evidence type="ECO:0000256" key="3">
    <source>
        <dbReference type="ARBA" id="ARBA00022989"/>
    </source>
</evidence>
<reference evidence="7" key="1">
    <citation type="submission" date="2020-06" db="EMBL/GenBank/DDBJ databases">
        <authorList>
            <consortium name="Wellcome Sanger Institute Data Sharing"/>
        </authorList>
    </citation>
    <scope>NUCLEOTIDE SEQUENCE [LARGE SCALE GENOMIC DNA]</scope>
</reference>
<dbReference type="SUPFAM" id="SSF103473">
    <property type="entry name" value="MFS general substrate transporter"/>
    <property type="match status" value="1"/>
</dbReference>
<dbReference type="InterPro" id="IPR036259">
    <property type="entry name" value="MFS_trans_sf"/>
</dbReference>
<keyword evidence="3 5" id="KW-1133">Transmembrane helix</keyword>
<name>A0A8C5N4U7_GOUWI</name>
<dbReference type="InterPro" id="IPR020846">
    <property type="entry name" value="MFS_dom"/>
</dbReference>
<feature type="transmembrane region" description="Helical" evidence="5">
    <location>
        <begin position="407"/>
        <end position="429"/>
    </location>
</feature>
<evidence type="ECO:0000256" key="1">
    <source>
        <dbReference type="ARBA" id="ARBA00004141"/>
    </source>
</evidence>
<dbReference type="Proteomes" id="UP000694680">
    <property type="component" value="Chromosome 14"/>
</dbReference>
<accession>A0A8C5N4U7</accession>
<organism evidence="7 8">
    <name type="scientific">Gouania willdenowi</name>
    <name type="common">Blunt-snouted clingfish</name>
    <name type="synonym">Lepadogaster willdenowi</name>
    <dbReference type="NCBI Taxonomy" id="441366"/>
    <lineage>
        <taxon>Eukaryota</taxon>
        <taxon>Metazoa</taxon>
        <taxon>Chordata</taxon>
        <taxon>Craniata</taxon>
        <taxon>Vertebrata</taxon>
        <taxon>Euteleostomi</taxon>
        <taxon>Actinopterygii</taxon>
        <taxon>Neopterygii</taxon>
        <taxon>Teleostei</taxon>
        <taxon>Neoteleostei</taxon>
        <taxon>Acanthomorphata</taxon>
        <taxon>Ovalentaria</taxon>
        <taxon>Blenniimorphae</taxon>
        <taxon>Blenniiformes</taxon>
        <taxon>Gobiesocoidei</taxon>
        <taxon>Gobiesocidae</taxon>
        <taxon>Gobiesocinae</taxon>
        <taxon>Gouania</taxon>
    </lineage>
</organism>
<feature type="domain" description="Major facilitator superfamily (MFS) profile" evidence="6">
    <location>
        <begin position="125"/>
        <end position="549"/>
    </location>
</feature>
<dbReference type="AlphaFoldDB" id="A0A8C5N4U7"/>
<dbReference type="Pfam" id="PF00083">
    <property type="entry name" value="Sugar_tr"/>
    <property type="match status" value="1"/>
</dbReference>